<dbReference type="AlphaFoldDB" id="A0A6J7CGY1"/>
<proteinExistence type="inferred from homology"/>
<dbReference type="GO" id="GO:0004852">
    <property type="term" value="F:uroporphyrinogen-III synthase activity"/>
    <property type="evidence" value="ECO:0007669"/>
    <property type="project" value="UniProtKB-EC"/>
</dbReference>
<dbReference type="Pfam" id="PF02602">
    <property type="entry name" value="HEM4"/>
    <property type="match status" value="1"/>
</dbReference>
<evidence type="ECO:0000256" key="8">
    <source>
        <dbReference type="ARBA" id="ARBA00048617"/>
    </source>
</evidence>
<evidence type="ECO:0000256" key="1">
    <source>
        <dbReference type="ARBA" id="ARBA00004772"/>
    </source>
</evidence>
<dbReference type="InterPro" id="IPR039793">
    <property type="entry name" value="UROS/Hem4"/>
</dbReference>
<dbReference type="PANTHER" id="PTHR38042">
    <property type="entry name" value="UROPORPHYRINOGEN-III SYNTHASE, CHLOROPLASTIC"/>
    <property type="match status" value="1"/>
</dbReference>
<feature type="domain" description="Tetrapyrrole biosynthesis uroporphyrinogen III synthase" evidence="9">
    <location>
        <begin position="22"/>
        <end position="245"/>
    </location>
</feature>
<dbReference type="InterPro" id="IPR036108">
    <property type="entry name" value="4pyrrol_syn_uPrphyn_synt_sf"/>
</dbReference>
<evidence type="ECO:0000256" key="7">
    <source>
        <dbReference type="ARBA" id="ARBA00032649"/>
    </source>
</evidence>
<evidence type="ECO:0000256" key="2">
    <source>
        <dbReference type="ARBA" id="ARBA00008133"/>
    </source>
</evidence>
<comment type="catalytic activity">
    <reaction evidence="8">
        <text>hydroxymethylbilane = uroporphyrinogen III + H2O</text>
        <dbReference type="Rhea" id="RHEA:18965"/>
        <dbReference type="ChEBI" id="CHEBI:15377"/>
        <dbReference type="ChEBI" id="CHEBI:57308"/>
        <dbReference type="ChEBI" id="CHEBI:57845"/>
        <dbReference type="EC" id="4.2.1.75"/>
    </reaction>
</comment>
<organism evidence="10">
    <name type="scientific">freshwater metagenome</name>
    <dbReference type="NCBI Taxonomy" id="449393"/>
    <lineage>
        <taxon>unclassified sequences</taxon>
        <taxon>metagenomes</taxon>
        <taxon>ecological metagenomes</taxon>
    </lineage>
</organism>
<evidence type="ECO:0000256" key="5">
    <source>
        <dbReference type="ARBA" id="ARBA00023244"/>
    </source>
</evidence>
<dbReference type="Gene3D" id="3.40.50.10090">
    <property type="match status" value="2"/>
</dbReference>
<sequence>MTSPPLAGRRVVITRAADQSHELVQQIAALGAEAIVVPLIAIVEPSDAGAALHHALEHLAEFDWLVVTSPNGAARVAGAVARLEASTSGQAQRRMPRLAAVGRTTAEALPLRADLVPQRQFAAGLVAEFPEGTGTVLIAQAEQAGHEVADGLRSKGWQVEVVAAYRTIPQVPPAAERSAVLLSVLSADAVLFASGSAARAWVDVFGPSTPPVVIAIGPATAQAAEELGLKITAIAADHSLDGLVACLSACLLGHG</sequence>
<dbReference type="InterPro" id="IPR003754">
    <property type="entry name" value="4pyrrol_synth_uPrphyn_synth"/>
</dbReference>
<evidence type="ECO:0000313" key="10">
    <source>
        <dbReference type="EMBL" id="CAB4857642.1"/>
    </source>
</evidence>
<evidence type="ECO:0000256" key="6">
    <source>
        <dbReference type="ARBA" id="ARBA00031702"/>
    </source>
</evidence>
<name>A0A6J7CGY1_9ZZZZ</name>
<evidence type="ECO:0000256" key="4">
    <source>
        <dbReference type="ARBA" id="ARBA00023239"/>
    </source>
</evidence>
<keyword evidence="5" id="KW-0627">Porphyrin biosynthesis</keyword>
<evidence type="ECO:0000256" key="3">
    <source>
        <dbReference type="ARBA" id="ARBA00013109"/>
    </source>
</evidence>
<comment type="pathway">
    <text evidence="1">Porphyrin-containing compound metabolism; protoporphyrin-IX biosynthesis; coproporphyrinogen-III from 5-aminolevulinate: step 3/4.</text>
</comment>
<dbReference type="EMBL" id="CAFBLP010000001">
    <property type="protein sequence ID" value="CAB4857642.1"/>
    <property type="molecule type" value="Genomic_DNA"/>
</dbReference>
<protein>
    <recommendedName>
        <fullName evidence="3">uroporphyrinogen-III synthase</fullName>
        <ecNumber evidence="3">4.2.1.75</ecNumber>
    </recommendedName>
    <alternativeName>
        <fullName evidence="7">Hydroxymethylbilane hydrolyase [cyclizing]</fullName>
    </alternativeName>
    <alternativeName>
        <fullName evidence="6">Uroporphyrinogen-III cosynthase</fullName>
    </alternativeName>
</protein>
<accession>A0A6J7CGY1</accession>
<keyword evidence="4" id="KW-0456">Lyase</keyword>
<dbReference type="EC" id="4.2.1.75" evidence="3"/>
<dbReference type="PANTHER" id="PTHR38042:SF1">
    <property type="entry name" value="UROPORPHYRINOGEN-III SYNTHASE, CHLOROPLASTIC"/>
    <property type="match status" value="1"/>
</dbReference>
<dbReference type="CDD" id="cd06578">
    <property type="entry name" value="HemD"/>
    <property type="match status" value="1"/>
</dbReference>
<evidence type="ECO:0000259" key="9">
    <source>
        <dbReference type="Pfam" id="PF02602"/>
    </source>
</evidence>
<dbReference type="SUPFAM" id="SSF69618">
    <property type="entry name" value="HemD-like"/>
    <property type="match status" value="1"/>
</dbReference>
<gene>
    <name evidence="10" type="ORF">UFOPK3376_00071</name>
</gene>
<reference evidence="10" key="1">
    <citation type="submission" date="2020-05" db="EMBL/GenBank/DDBJ databases">
        <authorList>
            <person name="Chiriac C."/>
            <person name="Salcher M."/>
            <person name="Ghai R."/>
            <person name="Kavagutti S V."/>
        </authorList>
    </citation>
    <scope>NUCLEOTIDE SEQUENCE</scope>
</reference>
<dbReference type="GO" id="GO:0006780">
    <property type="term" value="P:uroporphyrinogen III biosynthetic process"/>
    <property type="evidence" value="ECO:0007669"/>
    <property type="project" value="InterPro"/>
</dbReference>
<comment type="similarity">
    <text evidence="2">Belongs to the uroporphyrinogen-III synthase family.</text>
</comment>